<dbReference type="Proteomes" id="UP001054837">
    <property type="component" value="Unassembled WGS sequence"/>
</dbReference>
<keyword evidence="3" id="KW-1185">Reference proteome</keyword>
<dbReference type="EMBL" id="BPLQ01007035">
    <property type="protein sequence ID" value="GIY27259.1"/>
    <property type="molecule type" value="Genomic_DNA"/>
</dbReference>
<gene>
    <name evidence="2" type="ORF">CDAR_446281</name>
</gene>
<evidence type="ECO:0000313" key="3">
    <source>
        <dbReference type="Proteomes" id="UP001054837"/>
    </source>
</evidence>
<comment type="caution">
    <text evidence="2">The sequence shown here is derived from an EMBL/GenBank/DDBJ whole genome shotgun (WGS) entry which is preliminary data.</text>
</comment>
<proteinExistence type="predicted"/>
<evidence type="ECO:0000256" key="1">
    <source>
        <dbReference type="SAM" id="MobiDB-lite"/>
    </source>
</evidence>
<reference evidence="2 3" key="1">
    <citation type="submission" date="2021-06" db="EMBL/GenBank/DDBJ databases">
        <title>Caerostris darwini draft genome.</title>
        <authorList>
            <person name="Kono N."/>
            <person name="Arakawa K."/>
        </authorList>
    </citation>
    <scope>NUCLEOTIDE SEQUENCE [LARGE SCALE GENOMIC DNA]</scope>
</reference>
<accession>A0AAV4RZY1</accession>
<evidence type="ECO:0000313" key="2">
    <source>
        <dbReference type="EMBL" id="GIY27259.1"/>
    </source>
</evidence>
<name>A0AAV4RZY1_9ARAC</name>
<feature type="region of interest" description="Disordered" evidence="1">
    <location>
        <begin position="56"/>
        <end position="101"/>
    </location>
</feature>
<organism evidence="2 3">
    <name type="scientific">Caerostris darwini</name>
    <dbReference type="NCBI Taxonomy" id="1538125"/>
    <lineage>
        <taxon>Eukaryota</taxon>
        <taxon>Metazoa</taxon>
        <taxon>Ecdysozoa</taxon>
        <taxon>Arthropoda</taxon>
        <taxon>Chelicerata</taxon>
        <taxon>Arachnida</taxon>
        <taxon>Araneae</taxon>
        <taxon>Araneomorphae</taxon>
        <taxon>Entelegynae</taxon>
        <taxon>Araneoidea</taxon>
        <taxon>Araneidae</taxon>
        <taxon>Caerostris</taxon>
    </lineage>
</organism>
<protein>
    <submittedName>
        <fullName evidence="2">Uncharacterized protein</fullName>
    </submittedName>
</protein>
<sequence>MSAKMHQNLEDLFSDDTNNDYLRFRLKFRTYNNEPHWDALLWGMSKKRCSKIFCKRQRSPKGSRHHWDAPEKRHHRKNPPSTRSPRFRYDKEDDLTTIYPV</sequence>
<dbReference type="AlphaFoldDB" id="A0AAV4RZY1"/>